<dbReference type="InterPro" id="IPR000467">
    <property type="entry name" value="G_patch_dom"/>
</dbReference>
<comment type="similarity">
    <text evidence="5">Belongs to the PINX1 family.</text>
</comment>
<comment type="subcellular location">
    <subcellularLocation>
        <location evidence="1">Nucleus</location>
        <location evidence="1">Nucleolus</location>
    </subcellularLocation>
</comment>
<feature type="compositionally biased region" description="Polar residues" evidence="7">
    <location>
        <begin position="187"/>
        <end position="197"/>
    </location>
</feature>
<keyword evidence="4" id="KW-0539">Nucleus</keyword>
<evidence type="ECO:0000259" key="8">
    <source>
        <dbReference type="PROSITE" id="PS50174"/>
    </source>
</evidence>
<sequence>MLTAERIGYDPRNLTWANDKDRFSLKHMSKLGWEEGSGIGKDASGRSTHIAVMRKMDNTGIGMGRAKKEGDELSAGAGQAGAGLEDVLKRLASRKNTPSTTAEPSPVSTPTESSPGPSSRQRHLHSKRLASQSPAALAEILGVPVSSLPATPTESPSDSGASTPAAKESSPEPSTPAESDGEPQRLSLETITTSKMSVSDYFRQKLREKALARQAASGSSTPVPTLSAGSLAVMEEVKITQDGVGWEGTKMKFEEVETELADLGPEYERPGEGSSRSSRGPRTTPRTAKSGRSSTFIGQSRRFSRP</sequence>
<dbReference type="GO" id="GO:0006364">
    <property type="term" value="P:rRNA processing"/>
    <property type="evidence" value="ECO:0007669"/>
    <property type="project" value="UniProtKB-KW"/>
</dbReference>
<dbReference type="GeneID" id="25985677"/>
<evidence type="ECO:0000256" key="1">
    <source>
        <dbReference type="ARBA" id="ARBA00004604"/>
    </source>
</evidence>
<dbReference type="SMART" id="SM00443">
    <property type="entry name" value="G_patch"/>
    <property type="match status" value="1"/>
</dbReference>
<dbReference type="PANTHER" id="PTHR23149">
    <property type="entry name" value="G PATCH DOMAIN CONTAINING PROTEIN"/>
    <property type="match status" value="1"/>
</dbReference>
<feature type="region of interest" description="Disordered" evidence="7">
    <location>
        <begin position="209"/>
        <end position="228"/>
    </location>
</feature>
<feature type="compositionally biased region" description="Polar residues" evidence="7">
    <location>
        <begin position="216"/>
        <end position="228"/>
    </location>
</feature>
<evidence type="ECO:0000256" key="7">
    <source>
        <dbReference type="SAM" id="MobiDB-lite"/>
    </source>
</evidence>
<dbReference type="EMBL" id="ALBS01000190">
    <property type="protein sequence ID" value="EJT48828.1"/>
    <property type="molecule type" value="Genomic_DNA"/>
</dbReference>
<feature type="compositionally biased region" description="Low complexity" evidence="7">
    <location>
        <begin position="161"/>
        <end position="178"/>
    </location>
</feature>
<feature type="domain" description="G-patch" evidence="8">
    <location>
        <begin position="20"/>
        <end position="66"/>
    </location>
</feature>
<feature type="compositionally biased region" description="Low complexity" evidence="7">
    <location>
        <begin position="97"/>
        <end position="119"/>
    </location>
</feature>
<dbReference type="RefSeq" id="XP_014180583.1">
    <property type="nucleotide sequence ID" value="XM_014325108.1"/>
</dbReference>
<dbReference type="Proteomes" id="UP000002748">
    <property type="component" value="Unassembled WGS sequence"/>
</dbReference>
<dbReference type="PROSITE" id="PS50174">
    <property type="entry name" value="G_PATCH"/>
    <property type="match status" value="1"/>
</dbReference>
<evidence type="ECO:0000256" key="5">
    <source>
        <dbReference type="ARBA" id="ARBA00038007"/>
    </source>
</evidence>
<keyword evidence="2" id="KW-0690">Ribosome biogenesis</keyword>
<dbReference type="HOGENOM" id="CLU_909698_0_0_1"/>
<protein>
    <recommendedName>
        <fullName evidence="6">PinX1-related protein 1</fullName>
    </recommendedName>
</protein>
<dbReference type="AlphaFoldDB" id="J5QS65"/>
<feature type="region of interest" description="Disordered" evidence="7">
    <location>
        <begin position="146"/>
        <end position="198"/>
    </location>
</feature>
<proteinExistence type="inferred from homology"/>
<dbReference type="Pfam" id="PF01585">
    <property type="entry name" value="G-patch"/>
    <property type="match status" value="1"/>
</dbReference>
<evidence type="ECO:0000256" key="6">
    <source>
        <dbReference type="ARBA" id="ARBA00041961"/>
    </source>
</evidence>
<evidence type="ECO:0000256" key="3">
    <source>
        <dbReference type="ARBA" id="ARBA00022552"/>
    </source>
</evidence>
<dbReference type="InterPro" id="IPR050656">
    <property type="entry name" value="PINX1"/>
</dbReference>
<organism evidence="9 10">
    <name type="scientific">Trichosporon asahii var. asahii (strain ATCC 90039 / CBS 2479 / JCM 2466 / KCTC 7840 / NBRC 103889/ NCYC 2677 / UAMH 7654)</name>
    <name type="common">Yeast</name>
    <dbReference type="NCBI Taxonomy" id="1186058"/>
    <lineage>
        <taxon>Eukaryota</taxon>
        <taxon>Fungi</taxon>
        <taxon>Dikarya</taxon>
        <taxon>Basidiomycota</taxon>
        <taxon>Agaricomycotina</taxon>
        <taxon>Tremellomycetes</taxon>
        <taxon>Trichosporonales</taxon>
        <taxon>Trichosporonaceae</taxon>
        <taxon>Trichosporon</taxon>
    </lineage>
</organism>
<evidence type="ECO:0000313" key="9">
    <source>
        <dbReference type="EMBL" id="EJT48828.1"/>
    </source>
</evidence>
<gene>
    <name evidence="9" type="ORF">A1Q1_02163</name>
</gene>
<accession>J5QS65</accession>
<keyword evidence="3" id="KW-0698">rRNA processing</keyword>
<name>J5QS65_TRIAS</name>
<feature type="region of interest" description="Disordered" evidence="7">
    <location>
        <begin position="257"/>
        <end position="306"/>
    </location>
</feature>
<dbReference type="PANTHER" id="PTHR23149:SF31">
    <property type="entry name" value="PROTEIN PXR1"/>
    <property type="match status" value="1"/>
</dbReference>
<feature type="compositionally biased region" description="Low complexity" evidence="7">
    <location>
        <begin position="272"/>
        <end position="287"/>
    </location>
</feature>
<dbReference type="GO" id="GO:0005730">
    <property type="term" value="C:nucleolus"/>
    <property type="evidence" value="ECO:0007669"/>
    <property type="project" value="UniProtKB-SubCell"/>
</dbReference>
<dbReference type="KEGG" id="tasa:A1Q1_02163"/>
<feature type="compositionally biased region" description="Polar residues" evidence="7">
    <location>
        <begin position="148"/>
        <end position="160"/>
    </location>
</feature>
<dbReference type="VEuPathDB" id="FungiDB:A1Q1_02163"/>
<evidence type="ECO:0000256" key="2">
    <source>
        <dbReference type="ARBA" id="ARBA00022517"/>
    </source>
</evidence>
<comment type="caution">
    <text evidence="9">The sequence shown here is derived from an EMBL/GenBank/DDBJ whole genome shotgun (WGS) entry which is preliminary data.</text>
</comment>
<evidence type="ECO:0000313" key="10">
    <source>
        <dbReference type="Proteomes" id="UP000002748"/>
    </source>
</evidence>
<evidence type="ECO:0000256" key="4">
    <source>
        <dbReference type="ARBA" id="ARBA00023242"/>
    </source>
</evidence>
<feature type="region of interest" description="Disordered" evidence="7">
    <location>
        <begin position="61"/>
        <end position="130"/>
    </location>
</feature>
<reference evidence="9 10" key="1">
    <citation type="journal article" date="2012" name="Eukaryot. Cell">
        <title>Draft genome sequence of CBS 2479, the standard type strain of Trichosporon asahii.</title>
        <authorList>
            <person name="Yang R.Y."/>
            <person name="Li H.T."/>
            <person name="Zhu H."/>
            <person name="Zhou G.P."/>
            <person name="Wang M."/>
            <person name="Wang L."/>
        </authorList>
    </citation>
    <scope>NUCLEOTIDE SEQUENCE [LARGE SCALE GENOMIC DNA]</scope>
    <source>
        <strain evidence="10">ATCC 90039 / CBS 2479 / JCM 2466 / KCTC 7840 / NCYC 2677 / UAMH 7654</strain>
    </source>
</reference>
<dbReference type="OrthoDB" id="29523at2759"/>
<dbReference type="GO" id="GO:0003676">
    <property type="term" value="F:nucleic acid binding"/>
    <property type="evidence" value="ECO:0007669"/>
    <property type="project" value="InterPro"/>
</dbReference>